<keyword evidence="3" id="KW-1185">Reference proteome</keyword>
<dbReference type="RefSeq" id="WP_378064506.1">
    <property type="nucleotide sequence ID" value="NZ_JBHSBL010000002.1"/>
</dbReference>
<dbReference type="EMBL" id="JBHSBL010000002">
    <property type="protein sequence ID" value="MFC4063499.1"/>
    <property type="molecule type" value="Genomic_DNA"/>
</dbReference>
<evidence type="ECO:0000313" key="3">
    <source>
        <dbReference type="Proteomes" id="UP001595867"/>
    </source>
</evidence>
<evidence type="ECO:0000256" key="1">
    <source>
        <dbReference type="SAM" id="MobiDB-lite"/>
    </source>
</evidence>
<proteinExistence type="predicted"/>
<protein>
    <submittedName>
        <fullName evidence="2">Uncharacterized protein</fullName>
    </submittedName>
</protein>
<dbReference type="Proteomes" id="UP001595867">
    <property type="component" value="Unassembled WGS sequence"/>
</dbReference>
<gene>
    <name evidence="2" type="ORF">ACFO0C_01050</name>
</gene>
<reference evidence="3" key="1">
    <citation type="journal article" date="2019" name="Int. J. Syst. Evol. Microbiol.">
        <title>The Global Catalogue of Microorganisms (GCM) 10K type strain sequencing project: providing services to taxonomists for standard genome sequencing and annotation.</title>
        <authorList>
            <consortium name="The Broad Institute Genomics Platform"/>
            <consortium name="The Broad Institute Genome Sequencing Center for Infectious Disease"/>
            <person name="Wu L."/>
            <person name="Ma J."/>
        </authorList>
    </citation>
    <scope>NUCLEOTIDE SEQUENCE [LARGE SCALE GENOMIC DNA]</scope>
    <source>
        <strain evidence="3">TBRC 5832</strain>
    </source>
</reference>
<evidence type="ECO:0000313" key="2">
    <source>
        <dbReference type="EMBL" id="MFC4063499.1"/>
    </source>
</evidence>
<sequence length="744" mass="82785">MADEVHADEEPTLIDEPEPRPNQNSDTTARDTGRLSETPAVRPEPHHTHADEPEGPDIPETPSAATSAEPEPGKVSDRLAWIAEADRLFVEGDFVAGDKNVYYLGKGKRRVRMPRLAPQVEDPARSAFAEPGDWAQLQEGFSSRNAAVLVAPSGFGGTTVATRLLIDAGNEPIYDLDATLDLRLFADLVEDGDPEKRIPEAGFLLRVPRSPTALSGAELQKVERLLSRVSARLIVVTGPDARLGDDEVLDLRLELKEPPAHRLIFENHLRERMGSRNGQILEQDGLSAMVDDLLSPDLHRRRAAHLAAFIQQKERDGIVDLAAVQDLMEQRDTDDFTIWFDNLFDRGDGQFIVALAVLDGLPFEDVLESSKKLARDLGATARQKGKYWNRLAELRACTVQTYARNGAFGRTVVPAITYKDGAYPRKIIEHFWRRGGRNEGFLRWLTNLSSDSVHSPIGIRAASTLGRLSLLNFDHLYRKVFLPWSGEESRKRRDVVALALRAPASTKRTTANVVRLIDDWHGLQGDPRRQATAARAYGMALRDEDPHLLLDRLGRLAVVSNDEVVAAVGESLSELIGRNYGRLAPMVLRELANWRHNYRREHAVVHGFLAATSNLVAEVRDDQPEGTPVLWPTLLLLADQNPQLRDDLCDLWACALTSWTVPGGGQQALTHWAVMAERDGGARQALTYLLGAVSQTDDRTQRIVRRIATEWASPDHLQSVRRTAEQVKEHLDRLDLTAPVESKS</sequence>
<name>A0ABV8IHT2_9ACTN</name>
<accession>A0ABV8IHT2</accession>
<comment type="caution">
    <text evidence="2">The sequence shown here is derived from an EMBL/GenBank/DDBJ whole genome shotgun (WGS) entry which is preliminary data.</text>
</comment>
<feature type="compositionally biased region" description="Basic and acidic residues" evidence="1">
    <location>
        <begin position="43"/>
        <end position="52"/>
    </location>
</feature>
<organism evidence="2 3">
    <name type="scientific">Actinoplanes subglobosus</name>
    <dbReference type="NCBI Taxonomy" id="1547892"/>
    <lineage>
        <taxon>Bacteria</taxon>
        <taxon>Bacillati</taxon>
        <taxon>Actinomycetota</taxon>
        <taxon>Actinomycetes</taxon>
        <taxon>Micromonosporales</taxon>
        <taxon>Micromonosporaceae</taxon>
        <taxon>Actinoplanes</taxon>
    </lineage>
</organism>
<feature type="region of interest" description="Disordered" evidence="1">
    <location>
        <begin position="1"/>
        <end position="73"/>
    </location>
</feature>